<accession>A0ABY9X8E0</accession>
<keyword evidence="3" id="KW-1185">Reference proteome</keyword>
<evidence type="ECO:0000313" key="2">
    <source>
        <dbReference type="EMBL" id="WNG51653.1"/>
    </source>
</evidence>
<organism evidence="2 3">
    <name type="scientific">Archangium minus</name>
    <dbReference type="NCBI Taxonomy" id="83450"/>
    <lineage>
        <taxon>Bacteria</taxon>
        <taxon>Pseudomonadati</taxon>
        <taxon>Myxococcota</taxon>
        <taxon>Myxococcia</taxon>
        <taxon>Myxococcales</taxon>
        <taxon>Cystobacterineae</taxon>
        <taxon>Archangiaceae</taxon>
        <taxon>Archangium</taxon>
    </lineage>
</organism>
<name>A0ABY9X8E0_9BACT</name>
<gene>
    <name evidence="2" type="ORF">F0U60_51705</name>
</gene>
<dbReference type="Gene3D" id="3.30.9.40">
    <property type="match status" value="1"/>
</dbReference>
<reference evidence="2 3" key="1">
    <citation type="submission" date="2019-08" db="EMBL/GenBank/DDBJ databases">
        <title>Archangium and Cystobacter genomes.</title>
        <authorList>
            <person name="Chen I.-C.K."/>
            <person name="Wielgoss S."/>
        </authorList>
    </citation>
    <scope>NUCLEOTIDE SEQUENCE [LARGE SCALE GENOMIC DNA]</scope>
    <source>
        <strain evidence="2 3">Cbm 6</strain>
    </source>
</reference>
<dbReference type="SUPFAM" id="SSF51905">
    <property type="entry name" value="FAD/NAD(P)-binding domain"/>
    <property type="match status" value="1"/>
</dbReference>
<dbReference type="InterPro" id="IPR036188">
    <property type="entry name" value="FAD/NAD-bd_sf"/>
</dbReference>
<proteinExistence type="predicted"/>
<dbReference type="RefSeq" id="WP_395811932.1">
    <property type="nucleotide sequence ID" value="NZ_CP043494.1"/>
</dbReference>
<dbReference type="Gene3D" id="6.10.250.650">
    <property type="match status" value="1"/>
</dbReference>
<feature type="domain" description="Styrene monooxygenase StyA putative substrate binding" evidence="1">
    <location>
        <begin position="146"/>
        <end position="255"/>
    </location>
</feature>
<dbReference type="Pfam" id="PF13450">
    <property type="entry name" value="NAD_binding_8"/>
    <property type="match status" value="1"/>
</dbReference>
<dbReference type="Proteomes" id="UP001611383">
    <property type="component" value="Chromosome"/>
</dbReference>
<dbReference type="Gene3D" id="3.50.50.60">
    <property type="entry name" value="FAD/NAD(P)-binding domain"/>
    <property type="match status" value="2"/>
</dbReference>
<dbReference type="Pfam" id="PF17885">
    <property type="entry name" value="Smoa_sbd"/>
    <property type="match status" value="1"/>
</dbReference>
<dbReference type="EMBL" id="CP043494">
    <property type="protein sequence ID" value="WNG51653.1"/>
    <property type="molecule type" value="Genomic_DNA"/>
</dbReference>
<evidence type="ECO:0000259" key="1">
    <source>
        <dbReference type="Pfam" id="PF17885"/>
    </source>
</evidence>
<sequence>MRNIGIIGSGIIGLLAAHGLRKAGHQVTLYSDKTPEQWLQVRPTGTAARFDLSLQLERELGLNHWDAQVLWAQGVHLLVCPEPRNRLLTLTGRMRRPFQAVDVRMQSHRWMKDLVERGGRIELESVTVARLEEIAAAHELTLVAAGRAELCRLFERDAARSVYNAPQRQLTLLCIKGPRMRFDDLPLVPVKFNVFPGVGEVFYMPYFHKDVGPSWNVLVEAKPGGPLDRFREVRSGEQAVELAKGLFRELIPWDADWFRDAELSDPHGWLVGTVTPTVRRPVGRLPSGREVMGLGDTVTSLDPIGGQGANSGCKQVRTLLECVAEHGDRPFDAAWMSATFERFYARHGHPTYTFNNLLLEPLTPSARELFMAQYGSDGREGNRSAEQQLADAFSENFNDPATLTPVFQDSRRMRSFIAETTGGAWLAALARGGLGVARGQLRQKLGLDPRHPPLVSARP</sequence>
<protein>
    <submittedName>
        <fullName evidence="2">NAD(P)-binding protein</fullName>
    </submittedName>
</protein>
<dbReference type="PRINTS" id="PR00420">
    <property type="entry name" value="RNGMNOXGNASE"/>
</dbReference>
<evidence type="ECO:0000313" key="3">
    <source>
        <dbReference type="Proteomes" id="UP001611383"/>
    </source>
</evidence>
<dbReference type="InterPro" id="IPR041654">
    <property type="entry name" value="StyA_sbd"/>
</dbReference>